<proteinExistence type="predicted"/>
<dbReference type="EMBL" id="VUOB01000073">
    <property type="protein sequence ID" value="KAA2252673.1"/>
    <property type="molecule type" value="Genomic_DNA"/>
</dbReference>
<dbReference type="OrthoDB" id="8440251at2"/>
<organism evidence="1 2">
    <name type="scientific">Solihabitans fulvus</name>
    <dbReference type="NCBI Taxonomy" id="1892852"/>
    <lineage>
        <taxon>Bacteria</taxon>
        <taxon>Bacillati</taxon>
        <taxon>Actinomycetota</taxon>
        <taxon>Actinomycetes</taxon>
        <taxon>Pseudonocardiales</taxon>
        <taxon>Pseudonocardiaceae</taxon>
        <taxon>Solihabitans</taxon>
    </lineage>
</organism>
<accession>A0A5B2WKS0</accession>
<reference evidence="1 2" key="1">
    <citation type="submission" date="2019-09" db="EMBL/GenBank/DDBJ databases">
        <title>Goodfellowia gen. nov., a new genus of the Pseudonocardineae related to Actinoalloteichus, containing Goodfellowia coeruleoviolacea gen. nov., comb. nov. gen. nov., comb. nov.</title>
        <authorList>
            <person name="Labeda D."/>
        </authorList>
    </citation>
    <scope>NUCLEOTIDE SEQUENCE [LARGE SCALE GENOMIC DNA]</scope>
    <source>
        <strain evidence="1 2">AN110305</strain>
    </source>
</reference>
<dbReference type="SUPFAM" id="SSF141571">
    <property type="entry name" value="Pentapeptide repeat-like"/>
    <property type="match status" value="1"/>
</dbReference>
<sequence>MGIVTVTVIAITCVCMWLLLSQINDTSNSENVRNRLDAIRTSLTVAAGAGGAIALWLTARKQRSTELQLREVARIAADTKRHQEYLASIAEKDSTERRITDLFTKAIEQLGSDKAAVRLGGFYSLERLANDNSDHRQTIVSTICGYLRMPFSPSIPFGKRINEEVRPESGDPERAYHQEELEVRLTAQRVLSSHFKTLAKLGIYWGSLDINLSNAILIDFEFIDCKVGFADFRHATFIGATHIRNTTFEQDAWFFESTFSDMANFNEATFTGRAIFTRTKFKSRLFMQEVTFTDL</sequence>
<comment type="caution">
    <text evidence="1">The sequence shown here is derived from an EMBL/GenBank/DDBJ whole genome shotgun (WGS) entry which is preliminary data.</text>
</comment>
<gene>
    <name evidence="1" type="ORF">F0L68_34705</name>
</gene>
<reference evidence="1 2" key="2">
    <citation type="submission" date="2019-09" db="EMBL/GenBank/DDBJ databases">
        <authorList>
            <person name="Jin C."/>
        </authorList>
    </citation>
    <scope>NUCLEOTIDE SEQUENCE [LARGE SCALE GENOMIC DNA]</scope>
    <source>
        <strain evidence="1 2">AN110305</strain>
    </source>
</reference>
<evidence type="ECO:0000313" key="1">
    <source>
        <dbReference type="EMBL" id="KAA2252673.1"/>
    </source>
</evidence>
<dbReference type="Proteomes" id="UP000323454">
    <property type="component" value="Unassembled WGS sequence"/>
</dbReference>
<protein>
    <submittedName>
        <fullName evidence="1">Pentapeptide repeat-containing protein</fullName>
    </submittedName>
</protein>
<dbReference type="Pfam" id="PF13576">
    <property type="entry name" value="Pentapeptide_3"/>
    <property type="match status" value="1"/>
</dbReference>
<evidence type="ECO:0000313" key="2">
    <source>
        <dbReference type="Proteomes" id="UP000323454"/>
    </source>
</evidence>
<keyword evidence="2" id="KW-1185">Reference proteome</keyword>
<dbReference type="InterPro" id="IPR001646">
    <property type="entry name" value="5peptide_repeat"/>
</dbReference>
<dbReference type="Gene3D" id="2.160.20.80">
    <property type="entry name" value="E3 ubiquitin-protein ligase SopA"/>
    <property type="match status" value="1"/>
</dbReference>
<dbReference type="AlphaFoldDB" id="A0A5B2WKS0"/>
<dbReference type="RefSeq" id="WP_149854128.1">
    <property type="nucleotide sequence ID" value="NZ_VUOB01000073.1"/>
</dbReference>
<name>A0A5B2WKS0_9PSEU</name>